<dbReference type="PROSITE" id="PS51257">
    <property type="entry name" value="PROKAR_LIPOPROTEIN"/>
    <property type="match status" value="1"/>
</dbReference>
<dbReference type="SMART" id="SM00710">
    <property type="entry name" value="PbH1"/>
    <property type="match status" value="5"/>
</dbReference>
<gene>
    <name evidence="8" type="ORF">SAMN05421788_10231</name>
</gene>
<comment type="similarity">
    <text evidence="2 7">Belongs to the glycosyl hydrolase 28 family.</text>
</comment>
<evidence type="ECO:0000313" key="9">
    <source>
        <dbReference type="Proteomes" id="UP000186917"/>
    </source>
</evidence>
<dbReference type="RefSeq" id="WP_076377502.1">
    <property type="nucleotide sequence ID" value="NZ_AP017422.1"/>
</dbReference>
<proteinExistence type="inferred from homology"/>
<keyword evidence="5 7" id="KW-0378">Hydrolase</keyword>
<accession>A0A173MIX3</accession>
<protein>
    <submittedName>
        <fullName evidence="8">Glycosyl hydrolases family 28</fullName>
    </submittedName>
</protein>
<keyword evidence="4" id="KW-0964">Secreted</keyword>
<dbReference type="GO" id="GO:0005975">
    <property type="term" value="P:carbohydrate metabolic process"/>
    <property type="evidence" value="ECO:0007669"/>
    <property type="project" value="InterPro"/>
</dbReference>
<keyword evidence="9" id="KW-1185">Reference proteome</keyword>
<dbReference type="Gene3D" id="2.160.20.10">
    <property type="entry name" value="Single-stranded right-handed beta-helix, Pectin lyase-like"/>
    <property type="match status" value="1"/>
</dbReference>
<evidence type="ECO:0000256" key="1">
    <source>
        <dbReference type="ARBA" id="ARBA00004191"/>
    </source>
</evidence>
<keyword evidence="3" id="KW-0134">Cell wall</keyword>
<sequence>MKSKIAAIAIASLVIGGCSKKEQPAVASGLTAKDLGSLSVVDVPSIPSGTFPITNYGASTSAADNASAILAAINAAFNAGGGTVVVPSGTFVSGPLKLKNNVGLQLSSGTTLKVLAYASYPGAGGTADVAAFIDLGGIANAKVSGPGTIDGQGAAWWSAYNTSKANGAAIARPAIIGVGGSASTLEISGITIINAPNSHIGIGKNNNSVTVSGVTLSSPATSPNTDGIDVWCTNVNITNCNISCGDDNIAINTNGKYVTVTGCTFGAGHGLSIGSYAANIDHVTVDNCTFNGTDNGIRIKSNRTRSGTVQYLTYTNLTMTNVSNPFNLVEYYPDNTIPASASGDAAQTVTSTTPVWKHIVFSNITVTGADKAGTLWAVPEKAMTDLLFDNVKITATKGMTANYVNGAAFTNGSKITVSSGNAFVSTYNSTITGINTTTGAAQ</sequence>
<keyword evidence="6 7" id="KW-0326">Glycosidase</keyword>
<dbReference type="Pfam" id="PF00295">
    <property type="entry name" value="Glyco_hydro_28"/>
    <property type="match status" value="1"/>
</dbReference>
<evidence type="ECO:0000256" key="7">
    <source>
        <dbReference type="RuleBase" id="RU361169"/>
    </source>
</evidence>
<dbReference type="InterPro" id="IPR012334">
    <property type="entry name" value="Pectin_lyas_fold"/>
</dbReference>
<dbReference type="GO" id="GO:0004650">
    <property type="term" value="F:polygalacturonase activity"/>
    <property type="evidence" value="ECO:0007669"/>
    <property type="project" value="InterPro"/>
</dbReference>
<dbReference type="InterPro" id="IPR006626">
    <property type="entry name" value="PbH1"/>
</dbReference>
<dbReference type="PROSITE" id="PS00502">
    <property type="entry name" value="POLYGALACTURONASE"/>
    <property type="match status" value="1"/>
</dbReference>
<evidence type="ECO:0000256" key="2">
    <source>
        <dbReference type="ARBA" id="ARBA00008834"/>
    </source>
</evidence>
<name>A0A173MIX3_9BACT</name>
<evidence type="ECO:0000256" key="3">
    <source>
        <dbReference type="ARBA" id="ARBA00022512"/>
    </source>
</evidence>
<dbReference type="KEGG" id="fln:FLA_3371"/>
<evidence type="ECO:0000256" key="6">
    <source>
        <dbReference type="ARBA" id="ARBA00023295"/>
    </source>
</evidence>
<dbReference type="AlphaFoldDB" id="A0A173MIX3"/>
<evidence type="ECO:0000313" key="8">
    <source>
        <dbReference type="EMBL" id="SIS90986.1"/>
    </source>
</evidence>
<dbReference type="SUPFAM" id="SSF51126">
    <property type="entry name" value="Pectin lyase-like"/>
    <property type="match status" value="1"/>
</dbReference>
<dbReference type="InterPro" id="IPR000743">
    <property type="entry name" value="Glyco_hydro_28"/>
</dbReference>
<dbReference type="InterPro" id="IPR011050">
    <property type="entry name" value="Pectin_lyase_fold/virulence"/>
</dbReference>
<comment type="subcellular location">
    <subcellularLocation>
        <location evidence="1">Secreted</location>
        <location evidence="1">Cell wall</location>
    </subcellularLocation>
</comment>
<dbReference type="PANTHER" id="PTHR31375">
    <property type="match status" value="1"/>
</dbReference>
<evidence type="ECO:0000256" key="4">
    <source>
        <dbReference type="ARBA" id="ARBA00022525"/>
    </source>
</evidence>
<organism evidence="8 9">
    <name type="scientific">Filimonas lacunae</name>
    <dbReference type="NCBI Taxonomy" id="477680"/>
    <lineage>
        <taxon>Bacteria</taxon>
        <taxon>Pseudomonadati</taxon>
        <taxon>Bacteroidota</taxon>
        <taxon>Chitinophagia</taxon>
        <taxon>Chitinophagales</taxon>
        <taxon>Chitinophagaceae</taxon>
        <taxon>Filimonas</taxon>
    </lineage>
</organism>
<dbReference type="OrthoDB" id="9795222at2"/>
<dbReference type="EMBL" id="FTOR01000002">
    <property type="protein sequence ID" value="SIS90986.1"/>
    <property type="molecule type" value="Genomic_DNA"/>
</dbReference>
<evidence type="ECO:0000256" key="5">
    <source>
        <dbReference type="ARBA" id="ARBA00022801"/>
    </source>
</evidence>
<dbReference type="Proteomes" id="UP000186917">
    <property type="component" value="Unassembled WGS sequence"/>
</dbReference>
<dbReference type="STRING" id="477680.SAMN05421788_10231"/>
<reference evidence="9" key="1">
    <citation type="submission" date="2017-01" db="EMBL/GenBank/DDBJ databases">
        <authorList>
            <person name="Varghese N."/>
            <person name="Submissions S."/>
        </authorList>
    </citation>
    <scope>NUCLEOTIDE SEQUENCE [LARGE SCALE GENOMIC DNA]</scope>
    <source>
        <strain evidence="9">DSM 21054</strain>
    </source>
</reference>